<evidence type="ECO:0000313" key="3">
    <source>
        <dbReference type="Proteomes" id="UP001162802"/>
    </source>
</evidence>
<reference evidence="2" key="1">
    <citation type="submission" date="2022-03" db="EMBL/GenBank/DDBJ databases">
        <title>Identification of a novel bacterium isolated from mangrove sediments.</title>
        <authorList>
            <person name="Pan X."/>
        </authorList>
    </citation>
    <scope>NUCLEOTIDE SEQUENCE</scope>
    <source>
        <strain evidence="2">B2637</strain>
    </source>
</reference>
<feature type="compositionally biased region" description="Basic and acidic residues" evidence="1">
    <location>
        <begin position="135"/>
        <end position="147"/>
    </location>
</feature>
<dbReference type="Proteomes" id="UP001162802">
    <property type="component" value="Unassembled WGS sequence"/>
</dbReference>
<protein>
    <submittedName>
        <fullName evidence="2">Uncharacterized protein</fullName>
    </submittedName>
</protein>
<evidence type="ECO:0000256" key="1">
    <source>
        <dbReference type="SAM" id="MobiDB-lite"/>
    </source>
</evidence>
<comment type="caution">
    <text evidence="2">The sequence shown here is derived from an EMBL/GenBank/DDBJ whole genome shotgun (WGS) entry which is preliminary data.</text>
</comment>
<dbReference type="EMBL" id="JALHAT010000065">
    <property type="protein sequence ID" value="MCJ1962842.1"/>
    <property type="molecule type" value="Genomic_DNA"/>
</dbReference>
<organism evidence="2 3">
    <name type="scientific">Novosphingobium mangrovi</name>
    <name type="common">ex Hu et al. 2023</name>
    <dbReference type="NCBI Taxonomy" id="2930094"/>
    <lineage>
        <taxon>Bacteria</taxon>
        <taxon>Pseudomonadati</taxon>
        <taxon>Pseudomonadota</taxon>
        <taxon>Alphaproteobacteria</taxon>
        <taxon>Sphingomonadales</taxon>
        <taxon>Sphingomonadaceae</taxon>
        <taxon>Novosphingobium</taxon>
    </lineage>
</organism>
<proteinExistence type="predicted"/>
<sequence length="175" mass="19449">MLFSKRSGYWQDVKPTGMLADFRFVWQQAGTNRWRIAAISAACTFAIFYMMAGQEGSAPHPPPKVTWIATLPEGRTDEEILKENIANQKAKEELAFEQAKRDKEVREIYKTLGRWSGMDVDRIAREAEAEQAAEEAAKLKEIGKPRLPEGAVAPRMPGETAGEPSAETGDAPTRP</sequence>
<feature type="region of interest" description="Disordered" evidence="1">
    <location>
        <begin position="135"/>
        <end position="175"/>
    </location>
</feature>
<keyword evidence="3" id="KW-1185">Reference proteome</keyword>
<name>A0ABT0AI29_9SPHN</name>
<accession>A0ABT0AI29</accession>
<dbReference type="RefSeq" id="WP_243803066.1">
    <property type="nucleotide sequence ID" value="NZ_JALHAT010000065.1"/>
</dbReference>
<evidence type="ECO:0000313" key="2">
    <source>
        <dbReference type="EMBL" id="MCJ1962842.1"/>
    </source>
</evidence>
<gene>
    <name evidence="2" type="ORF">MTR65_19330</name>
</gene>